<accession>A0ABW3AC64</accession>
<feature type="non-terminal residue" evidence="2">
    <location>
        <position position="180"/>
    </location>
</feature>
<dbReference type="Proteomes" id="UP001597053">
    <property type="component" value="Unassembled WGS sequence"/>
</dbReference>
<reference evidence="3" key="1">
    <citation type="journal article" date="2019" name="Int. J. Syst. Evol. Microbiol.">
        <title>The Global Catalogue of Microorganisms (GCM) 10K type strain sequencing project: providing services to taxonomists for standard genome sequencing and annotation.</title>
        <authorList>
            <consortium name="The Broad Institute Genomics Platform"/>
            <consortium name="The Broad Institute Genome Sequencing Center for Infectious Disease"/>
            <person name="Wu L."/>
            <person name="Ma J."/>
        </authorList>
    </citation>
    <scope>NUCLEOTIDE SEQUENCE [LARGE SCALE GENOMIC DNA]</scope>
    <source>
        <strain evidence="3">JCM 32148</strain>
    </source>
</reference>
<evidence type="ECO:0000313" key="2">
    <source>
        <dbReference type="EMBL" id="MFD0788515.1"/>
    </source>
</evidence>
<organism evidence="2 3">
    <name type="scientific">Micromonospora azadirachtae</name>
    <dbReference type="NCBI Taxonomy" id="1970735"/>
    <lineage>
        <taxon>Bacteria</taxon>
        <taxon>Bacillati</taxon>
        <taxon>Actinomycetota</taxon>
        <taxon>Actinomycetes</taxon>
        <taxon>Micromonosporales</taxon>
        <taxon>Micromonosporaceae</taxon>
        <taxon>Micromonospora</taxon>
    </lineage>
</organism>
<keyword evidence="3" id="KW-1185">Reference proteome</keyword>
<evidence type="ECO:0000313" key="3">
    <source>
        <dbReference type="Proteomes" id="UP001597053"/>
    </source>
</evidence>
<evidence type="ECO:0008006" key="4">
    <source>
        <dbReference type="Google" id="ProtNLM"/>
    </source>
</evidence>
<protein>
    <recommendedName>
        <fullName evidence="4">DUF1795 domain-containing protein</fullName>
    </recommendedName>
</protein>
<comment type="caution">
    <text evidence="2">The sequence shown here is derived from an EMBL/GenBank/DDBJ whole genome shotgun (WGS) entry which is preliminary data.</text>
</comment>
<feature type="compositionally biased region" description="Polar residues" evidence="1">
    <location>
        <begin position="171"/>
        <end position="180"/>
    </location>
</feature>
<evidence type="ECO:0000256" key="1">
    <source>
        <dbReference type="SAM" id="MobiDB-lite"/>
    </source>
</evidence>
<name>A0ABW3AC64_9ACTN</name>
<sequence>MSRELPPPGTGWHYHRDDPRFLVPVLDGWQPRRVGDRIEFREPDGARLLVVGELESAPASVVADLRAREKAERKQYDDYRKVRLAPVEYQVRAAEWEWTYTGGDGMRMHAVSRDFVANNGHAYTIGWSTADAEWSASRSTFELVADGFQALPPAGVPSRSAGPPSGGPEQGQASPGTGST</sequence>
<gene>
    <name evidence="2" type="ORF">ACFQZ8_31760</name>
</gene>
<proteinExistence type="predicted"/>
<feature type="region of interest" description="Disordered" evidence="1">
    <location>
        <begin position="150"/>
        <end position="180"/>
    </location>
</feature>
<dbReference type="EMBL" id="JBHTHM010002851">
    <property type="protein sequence ID" value="MFD0788515.1"/>
    <property type="molecule type" value="Genomic_DNA"/>
</dbReference>
<feature type="compositionally biased region" description="Low complexity" evidence="1">
    <location>
        <begin position="152"/>
        <end position="163"/>
    </location>
</feature>